<feature type="domain" description="HTH iclR-type" evidence="5">
    <location>
        <begin position="10"/>
        <end position="70"/>
    </location>
</feature>
<dbReference type="InterPro" id="IPR005471">
    <property type="entry name" value="Tscrpt_reg_IclR_N"/>
</dbReference>
<dbReference type="InterPro" id="IPR036388">
    <property type="entry name" value="WH-like_DNA-bd_sf"/>
</dbReference>
<dbReference type="Gene3D" id="1.10.10.10">
    <property type="entry name" value="Winged helix-like DNA-binding domain superfamily/Winged helix DNA-binding domain"/>
    <property type="match status" value="1"/>
</dbReference>
<dbReference type="Gene3D" id="3.30.450.40">
    <property type="match status" value="1"/>
</dbReference>
<reference evidence="7 8" key="1">
    <citation type="submission" date="2024-09" db="EMBL/GenBank/DDBJ databases">
        <authorList>
            <person name="Sun Q."/>
            <person name="Mori K."/>
        </authorList>
    </citation>
    <scope>NUCLEOTIDE SEQUENCE [LARGE SCALE GENOMIC DNA]</scope>
    <source>
        <strain evidence="7 8">CCM 3426</strain>
    </source>
</reference>
<dbReference type="Pfam" id="PF09339">
    <property type="entry name" value="HTH_IclR"/>
    <property type="match status" value="1"/>
</dbReference>
<sequence length="269" mass="29306">MENPRPPYPLNSVDNALRILQMLRDQDSIRVSEVADELGVARSTAHRLLAMLVYRGFAVQDDNRGYLPGPSLSAPHVSTGMPLRSLRRVLLPHMDALCERVGETVNFVVRVGTQTRFLATVECPQVLRVGDRQGTILPARLSSGGQALLARLSDAELAELYHTGEPDQADGRCPGTVRPGDSDAPETMSPDGFHRLITSLGWVRERGYALNLEATEVGICAIGMCVVDRSDQAVGALTMAMPTSRFSRDRLPSLVAELRFTVMRAGGDL</sequence>
<dbReference type="InterPro" id="IPR029016">
    <property type="entry name" value="GAF-like_dom_sf"/>
</dbReference>
<evidence type="ECO:0000259" key="5">
    <source>
        <dbReference type="PROSITE" id="PS51077"/>
    </source>
</evidence>
<dbReference type="PROSITE" id="PS51078">
    <property type="entry name" value="ICLR_ED"/>
    <property type="match status" value="1"/>
</dbReference>
<accession>A0ABV5IW37</accession>
<evidence type="ECO:0000256" key="1">
    <source>
        <dbReference type="ARBA" id="ARBA00023015"/>
    </source>
</evidence>
<dbReference type="InterPro" id="IPR050707">
    <property type="entry name" value="HTH_MetabolicPath_Reg"/>
</dbReference>
<dbReference type="SMART" id="SM00346">
    <property type="entry name" value="HTH_ICLR"/>
    <property type="match status" value="1"/>
</dbReference>
<proteinExistence type="predicted"/>
<organism evidence="7 8">
    <name type="scientific">Nonomuraea spiralis</name>
    <dbReference type="NCBI Taxonomy" id="46182"/>
    <lineage>
        <taxon>Bacteria</taxon>
        <taxon>Bacillati</taxon>
        <taxon>Actinomycetota</taxon>
        <taxon>Actinomycetes</taxon>
        <taxon>Streptosporangiales</taxon>
        <taxon>Streptosporangiaceae</taxon>
        <taxon>Nonomuraea</taxon>
    </lineage>
</organism>
<keyword evidence="3" id="KW-0804">Transcription</keyword>
<dbReference type="RefSeq" id="WP_189647788.1">
    <property type="nucleotide sequence ID" value="NZ_BMRC01000005.1"/>
</dbReference>
<dbReference type="PANTHER" id="PTHR30136">
    <property type="entry name" value="HELIX-TURN-HELIX TRANSCRIPTIONAL REGULATOR, ICLR FAMILY"/>
    <property type="match status" value="1"/>
</dbReference>
<feature type="region of interest" description="Disordered" evidence="4">
    <location>
        <begin position="164"/>
        <end position="190"/>
    </location>
</feature>
<dbReference type="EMBL" id="JBHMEI010000078">
    <property type="protein sequence ID" value="MFB9208779.1"/>
    <property type="molecule type" value="Genomic_DNA"/>
</dbReference>
<feature type="domain" description="IclR-ED" evidence="6">
    <location>
        <begin position="73"/>
        <end position="269"/>
    </location>
</feature>
<gene>
    <name evidence="7" type="ORF">ACFFV7_46885</name>
</gene>
<dbReference type="PROSITE" id="PS51077">
    <property type="entry name" value="HTH_ICLR"/>
    <property type="match status" value="1"/>
</dbReference>
<name>A0ABV5IW37_9ACTN</name>
<dbReference type="PANTHER" id="PTHR30136:SF24">
    <property type="entry name" value="HTH-TYPE TRANSCRIPTIONAL REPRESSOR ALLR"/>
    <property type="match status" value="1"/>
</dbReference>
<dbReference type="Pfam" id="PF01614">
    <property type="entry name" value="IclR_C"/>
    <property type="match status" value="2"/>
</dbReference>
<evidence type="ECO:0000259" key="6">
    <source>
        <dbReference type="PROSITE" id="PS51078"/>
    </source>
</evidence>
<dbReference type="Proteomes" id="UP001589647">
    <property type="component" value="Unassembled WGS sequence"/>
</dbReference>
<keyword evidence="2" id="KW-0238">DNA-binding</keyword>
<keyword evidence="1" id="KW-0805">Transcription regulation</keyword>
<keyword evidence="8" id="KW-1185">Reference proteome</keyword>
<protein>
    <submittedName>
        <fullName evidence="7">IclR family transcriptional regulator</fullName>
    </submittedName>
</protein>
<evidence type="ECO:0000256" key="4">
    <source>
        <dbReference type="SAM" id="MobiDB-lite"/>
    </source>
</evidence>
<dbReference type="InterPro" id="IPR014757">
    <property type="entry name" value="Tscrpt_reg_IclR_C"/>
</dbReference>
<evidence type="ECO:0000256" key="3">
    <source>
        <dbReference type="ARBA" id="ARBA00023163"/>
    </source>
</evidence>
<evidence type="ECO:0000313" key="7">
    <source>
        <dbReference type="EMBL" id="MFB9208779.1"/>
    </source>
</evidence>
<comment type="caution">
    <text evidence="7">The sequence shown here is derived from an EMBL/GenBank/DDBJ whole genome shotgun (WGS) entry which is preliminary data.</text>
</comment>
<dbReference type="InterPro" id="IPR036390">
    <property type="entry name" value="WH_DNA-bd_sf"/>
</dbReference>
<evidence type="ECO:0000313" key="8">
    <source>
        <dbReference type="Proteomes" id="UP001589647"/>
    </source>
</evidence>
<evidence type="ECO:0000256" key="2">
    <source>
        <dbReference type="ARBA" id="ARBA00023125"/>
    </source>
</evidence>
<dbReference type="SUPFAM" id="SSF46785">
    <property type="entry name" value="Winged helix' DNA-binding domain"/>
    <property type="match status" value="1"/>
</dbReference>
<dbReference type="SUPFAM" id="SSF55781">
    <property type="entry name" value="GAF domain-like"/>
    <property type="match status" value="1"/>
</dbReference>